<name>A0AAP0L1U3_9MAGN</name>
<feature type="domain" description="Aminotransferase-like plant mobile" evidence="1">
    <location>
        <begin position="5"/>
        <end position="91"/>
    </location>
</feature>
<dbReference type="Proteomes" id="UP001420932">
    <property type="component" value="Unassembled WGS sequence"/>
</dbReference>
<dbReference type="AlphaFoldDB" id="A0AAP0L1U3"/>
<dbReference type="InterPro" id="IPR019557">
    <property type="entry name" value="AminoTfrase-like_pln_mobile"/>
</dbReference>
<accession>A0AAP0L1U3</accession>
<protein>
    <recommendedName>
        <fullName evidence="1">Aminotransferase-like plant mobile domain-containing protein</fullName>
    </recommendedName>
</protein>
<dbReference type="EMBL" id="JBBNAF010000002">
    <property type="protein sequence ID" value="KAK9162736.1"/>
    <property type="molecule type" value="Genomic_DNA"/>
</dbReference>
<dbReference type="Pfam" id="PF10536">
    <property type="entry name" value="PMD"/>
    <property type="match status" value="1"/>
</dbReference>
<evidence type="ECO:0000259" key="1">
    <source>
        <dbReference type="Pfam" id="PF10536"/>
    </source>
</evidence>
<sequence>MDYVHPRVCGWIQKHETVANVDKLGSMRRTLDRLRPSEVTWDPYVNFRENGVVHAMTFYSGTIKYMDVVEPYYPERILRQFGHVQSIREDFILSNFGIVRPRLHVSSRWCMAETIPFVSVIQGLHVTFQRNLTHYRSSVTFPTNFTRMKIQHDNMNRNVNNYISI</sequence>
<organism evidence="2 3">
    <name type="scientific">Stephania yunnanensis</name>
    <dbReference type="NCBI Taxonomy" id="152371"/>
    <lineage>
        <taxon>Eukaryota</taxon>
        <taxon>Viridiplantae</taxon>
        <taxon>Streptophyta</taxon>
        <taxon>Embryophyta</taxon>
        <taxon>Tracheophyta</taxon>
        <taxon>Spermatophyta</taxon>
        <taxon>Magnoliopsida</taxon>
        <taxon>Ranunculales</taxon>
        <taxon>Menispermaceae</taxon>
        <taxon>Menispermoideae</taxon>
        <taxon>Cissampelideae</taxon>
        <taxon>Stephania</taxon>
    </lineage>
</organism>
<proteinExistence type="predicted"/>
<reference evidence="2 3" key="1">
    <citation type="submission" date="2024-01" db="EMBL/GenBank/DDBJ databases">
        <title>Genome assemblies of Stephania.</title>
        <authorList>
            <person name="Yang L."/>
        </authorList>
    </citation>
    <scope>NUCLEOTIDE SEQUENCE [LARGE SCALE GENOMIC DNA]</scope>
    <source>
        <strain evidence="2">YNDBR</strain>
        <tissue evidence="2">Leaf</tissue>
    </source>
</reference>
<keyword evidence="3" id="KW-1185">Reference proteome</keyword>
<comment type="caution">
    <text evidence="2">The sequence shown here is derived from an EMBL/GenBank/DDBJ whole genome shotgun (WGS) entry which is preliminary data.</text>
</comment>
<gene>
    <name evidence="2" type="ORF">Syun_003638</name>
</gene>
<evidence type="ECO:0000313" key="2">
    <source>
        <dbReference type="EMBL" id="KAK9162736.1"/>
    </source>
</evidence>
<evidence type="ECO:0000313" key="3">
    <source>
        <dbReference type="Proteomes" id="UP001420932"/>
    </source>
</evidence>